<gene>
    <name evidence="1" type="ORF">LCGC14_2960250</name>
</gene>
<organism evidence="1">
    <name type="scientific">marine sediment metagenome</name>
    <dbReference type="NCBI Taxonomy" id="412755"/>
    <lineage>
        <taxon>unclassified sequences</taxon>
        <taxon>metagenomes</taxon>
        <taxon>ecological metagenomes</taxon>
    </lineage>
</organism>
<accession>A0A0F9A3R9</accession>
<comment type="caution">
    <text evidence="1">The sequence shown here is derived from an EMBL/GenBank/DDBJ whole genome shotgun (WGS) entry which is preliminary data.</text>
</comment>
<reference evidence="1" key="1">
    <citation type="journal article" date="2015" name="Nature">
        <title>Complex archaea that bridge the gap between prokaryotes and eukaryotes.</title>
        <authorList>
            <person name="Spang A."/>
            <person name="Saw J.H."/>
            <person name="Jorgensen S.L."/>
            <person name="Zaremba-Niedzwiedzka K."/>
            <person name="Martijn J."/>
            <person name="Lind A.E."/>
            <person name="van Eijk R."/>
            <person name="Schleper C."/>
            <person name="Guy L."/>
            <person name="Ettema T.J."/>
        </authorList>
    </citation>
    <scope>NUCLEOTIDE SEQUENCE</scope>
</reference>
<dbReference type="AlphaFoldDB" id="A0A0F9A3R9"/>
<sequence>MAESIEAAREALIAHLVSHCGAKGHPEAHCCLPFADAYALAVLEEAREGGWQSDCREALELCDIGANPCHYHELRLRIAALGR</sequence>
<protein>
    <submittedName>
        <fullName evidence="1">Uncharacterized protein</fullName>
    </submittedName>
</protein>
<evidence type="ECO:0000313" key="1">
    <source>
        <dbReference type="EMBL" id="KKK66821.1"/>
    </source>
</evidence>
<proteinExistence type="predicted"/>
<name>A0A0F9A3R9_9ZZZZ</name>
<dbReference type="EMBL" id="LAZR01059899">
    <property type="protein sequence ID" value="KKK66821.1"/>
    <property type="molecule type" value="Genomic_DNA"/>
</dbReference>